<keyword evidence="3" id="KW-1185">Reference proteome</keyword>
<reference evidence="3" key="1">
    <citation type="journal article" date="2017" name="Nat. Ecol. Evol.">
        <title>Genome expansion and lineage-specific genetic innovations in the forest pathogenic fungi Armillaria.</title>
        <authorList>
            <person name="Sipos G."/>
            <person name="Prasanna A.N."/>
            <person name="Walter M.C."/>
            <person name="O'Connor E."/>
            <person name="Balint B."/>
            <person name="Krizsan K."/>
            <person name="Kiss B."/>
            <person name="Hess J."/>
            <person name="Varga T."/>
            <person name="Slot J."/>
            <person name="Riley R."/>
            <person name="Boka B."/>
            <person name="Rigling D."/>
            <person name="Barry K."/>
            <person name="Lee J."/>
            <person name="Mihaltcheva S."/>
            <person name="LaButti K."/>
            <person name="Lipzen A."/>
            <person name="Waldron R."/>
            <person name="Moloney N.M."/>
            <person name="Sperisen C."/>
            <person name="Kredics L."/>
            <person name="Vagvoelgyi C."/>
            <person name="Patrignani A."/>
            <person name="Fitzpatrick D."/>
            <person name="Nagy I."/>
            <person name="Doyle S."/>
            <person name="Anderson J.B."/>
            <person name="Grigoriev I.V."/>
            <person name="Gueldener U."/>
            <person name="Muensterkoetter M."/>
            <person name="Nagy L.G."/>
        </authorList>
    </citation>
    <scope>NUCLEOTIDE SEQUENCE [LARGE SCALE GENOMIC DNA]</scope>
    <source>
        <strain evidence="3">28-4</strain>
    </source>
</reference>
<evidence type="ECO:0000256" key="1">
    <source>
        <dbReference type="SAM" id="MobiDB-lite"/>
    </source>
</evidence>
<dbReference type="AlphaFoldDB" id="A0A2H3BWY8"/>
<evidence type="ECO:0000313" key="3">
    <source>
        <dbReference type="Proteomes" id="UP000218334"/>
    </source>
</evidence>
<sequence>MTGSPWTDTLPYTVETLSNDQGYRHRSPQESSPIESEHYTVLQPGSNYMSCTEPKQPRSSATWKSSYTHSPYGWETALTWTELSFNQFDDFNYDEETFGGLIEREKAYSGFNPFSSRAYGDYALTQLQTYPFPLPNSPPPRVRQHGQYHSPRHICRYTGQGDADQAGGRVKPVMMKPPHPFKGEHNDIEQFVSDCLSYFEVFAPYFTLPSLMTTFAASYLEGPAKDWWVYQRTDFWTTTDWDNEPARFRLPNFEKFVGLLTAQFRDPAIEEVHQKKMFEL</sequence>
<gene>
    <name evidence="2" type="ORF">ARMSODRAFT_970049</name>
</gene>
<protein>
    <recommendedName>
        <fullName evidence="4">Retrotransposon gag domain-containing protein</fullName>
    </recommendedName>
</protein>
<feature type="region of interest" description="Disordered" evidence="1">
    <location>
        <begin position="17"/>
        <end position="36"/>
    </location>
</feature>
<proteinExistence type="predicted"/>
<evidence type="ECO:0000313" key="2">
    <source>
        <dbReference type="EMBL" id="PBK75379.1"/>
    </source>
</evidence>
<name>A0A2H3BWY8_9AGAR</name>
<evidence type="ECO:0008006" key="4">
    <source>
        <dbReference type="Google" id="ProtNLM"/>
    </source>
</evidence>
<accession>A0A2H3BWY8</accession>
<dbReference type="EMBL" id="KZ293417">
    <property type="protein sequence ID" value="PBK75379.1"/>
    <property type="molecule type" value="Genomic_DNA"/>
</dbReference>
<dbReference type="Proteomes" id="UP000218334">
    <property type="component" value="Unassembled WGS sequence"/>
</dbReference>
<organism evidence="2 3">
    <name type="scientific">Armillaria solidipes</name>
    <dbReference type="NCBI Taxonomy" id="1076256"/>
    <lineage>
        <taxon>Eukaryota</taxon>
        <taxon>Fungi</taxon>
        <taxon>Dikarya</taxon>
        <taxon>Basidiomycota</taxon>
        <taxon>Agaricomycotina</taxon>
        <taxon>Agaricomycetes</taxon>
        <taxon>Agaricomycetidae</taxon>
        <taxon>Agaricales</taxon>
        <taxon>Marasmiineae</taxon>
        <taxon>Physalacriaceae</taxon>
        <taxon>Armillaria</taxon>
    </lineage>
</organism>